<name>A0A1F4RXY4_UNCSA</name>
<feature type="transmembrane region" description="Helical" evidence="1">
    <location>
        <begin position="144"/>
        <end position="166"/>
    </location>
</feature>
<feature type="transmembrane region" description="Helical" evidence="1">
    <location>
        <begin position="6"/>
        <end position="28"/>
    </location>
</feature>
<evidence type="ECO:0000259" key="2">
    <source>
        <dbReference type="Pfam" id="PF16927"/>
    </source>
</evidence>
<feature type="transmembrane region" description="Helical" evidence="1">
    <location>
        <begin position="395"/>
        <end position="416"/>
    </location>
</feature>
<feature type="transmembrane region" description="Helical" evidence="1">
    <location>
        <begin position="240"/>
        <end position="260"/>
    </location>
</feature>
<dbReference type="Gene3D" id="3.30.450.40">
    <property type="match status" value="1"/>
</dbReference>
<keyword evidence="1" id="KW-0472">Membrane</keyword>
<feature type="transmembrane region" description="Helical" evidence="1">
    <location>
        <begin position="518"/>
        <end position="541"/>
    </location>
</feature>
<feature type="transmembrane region" description="Helical" evidence="1">
    <location>
        <begin position="206"/>
        <end position="228"/>
    </location>
</feature>
<dbReference type="EMBL" id="MEUA01000062">
    <property type="protein sequence ID" value="OGC13032.1"/>
    <property type="molecule type" value="Genomic_DNA"/>
</dbReference>
<evidence type="ECO:0000313" key="4">
    <source>
        <dbReference type="Proteomes" id="UP000177905"/>
    </source>
</evidence>
<dbReference type="AlphaFoldDB" id="A0A1F4RXY4"/>
<feature type="domain" description="Histidine kinase N-terminal 7TM region" evidence="2">
    <location>
        <begin position="13"/>
        <end position="235"/>
    </location>
</feature>
<protein>
    <recommendedName>
        <fullName evidence="2">Histidine kinase N-terminal 7TM region domain-containing protein</fullName>
    </recommendedName>
</protein>
<feature type="transmembrane region" description="Helical" evidence="1">
    <location>
        <begin position="353"/>
        <end position="375"/>
    </location>
</feature>
<dbReference type="Pfam" id="PF16927">
    <property type="entry name" value="HisKA_7TM"/>
    <property type="match status" value="1"/>
</dbReference>
<feature type="transmembrane region" description="Helical" evidence="1">
    <location>
        <begin position="327"/>
        <end position="346"/>
    </location>
</feature>
<evidence type="ECO:0000256" key="1">
    <source>
        <dbReference type="SAM" id="Phobius"/>
    </source>
</evidence>
<dbReference type="SUPFAM" id="SSF55781">
    <property type="entry name" value="GAF domain-like"/>
    <property type="match status" value="1"/>
</dbReference>
<feature type="transmembrane region" description="Helical" evidence="1">
    <location>
        <begin position="428"/>
        <end position="451"/>
    </location>
</feature>
<proteinExistence type="predicted"/>
<dbReference type="InterPro" id="IPR029016">
    <property type="entry name" value="GAF-like_dom_sf"/>
</dbReference>
<feature type="transmembrane region" description="Helical" evidence="1">
    <location>
        <begin position="266"/>
        <end position="285"/>
    </location>
</feature>
<feature type="transmembrane region" description="Helical" evidence="1">
    <location>
        <begin position="40"/>
        <end position="60"/>
    </location>
</feature>
<feature type="transmembrane region" description="Helical" evidence="1">
    <location>
        <begin position="297"/>
        <end position="315"/>
    </location>
</feature>
<reference evidence="3 4" key="1">
    <citation type="journal article" date="2016" name="Nat. Commun.">
        <title>Thousands of microbial genomes shed light on interconnected biogeochemical processes in an aquifer system.</title>
        <authorList>
            <person name="Anantharaman K."/>
            <person name="Brown C.T."/>
            <person name="Hug L.A."/>
            <person name="Sharon I."/>
            <person name="Castelle C.J."/>
            <person name="Probst A.J."/>
            <person name="Thomas B.C."/>
            <person name="Singh A."/>
            <person name="Wilkins M.J."/>
            <person name="Karaoz U."/>
            <person name="Brodie E.L."/>
            <person name="Williams K.H."/>
            <person name="Hubbard S.S."/>
            <person name="Banfield J.F."/>
        </authorList>
    </citation>
    <scope>NUCLEOTIDE SEQUENCE [LARGE SCALE GENOMIC DNA]</scope>
</reference>
<keyword evidence="1" id="KW-0812">Transmembrane</keyword>
<feature type="transmembrane region" description="Helical" evidence="1">
    <location>
        <begin position="104"/>
        <end position="124"/>
    </location>
</feature>
<organism evidence="3 4">
    <name type="scientific">candidate division WOR-1 bacterium RIFOXYB2_FULL_36_35</name>
    <dbReference type="NCBI Taxonomy" id="1802578"/>
    <lineage>
        <taxon>Bacteria</taxon>
        <taxon>Bacillati</taxon>
        <taxon>Saganbacteria</taxon>
    </lineage>
</organism>
<feature type="transmembrane region" description="Helical" evidence="1">
    <location>
        <begin position="72"/>
        <end position="92"/>
    </location>
</feature>
<feature type="transmembrane region" description="Helical" evidence="1">
    <location>
        <begin position="493"/>
        <end position="512"/>
    </location>
</feature>
<keyword evidence="1" id="KW-1133">Transmembrane helix</keyword>
<dbReference type="InterPro" id="IPR031621">
    <property type="entry name" value="HisKA_7TM"/>
</dbReference>
<evidence type="ECO:0000313" key="3">
    <source>
        <dbReference type="EMBL" id="OGC13032.1"/>
    </source>
</evidence>
<accession>A0A1F4RXY4</accession>
<gene>
    <name evidence="3" type="ORF">A2290_00460</name>
</gene>
<dbReference type="Proteomes" id="UP000177905">
    <property type="component" value="Unassembled WGS sequence"/>
</dbReference>
<comment type="caution">
    <text evidence="3">The sequence shown here is derived from an EMBL/GenBank/DDBJ whole genome shotgun (WGS) entry which is preliminary data.</text>
</comment>
<feature type="transmembrane region" description="Helical" evidence="1">
    <location>
        <begin position="457"/>
        <end position="481"/>
    </location>
</feature>
<feature type="transmembrane region" description="Helical" evidence="1">
    <location>
        <begin position="178"/>
        <end position="200"/>
    </location>
</feature>
<sequence>MQTFLINWECMLLTTAFVVTLGLGLFAYLKGSNDEVNISFSFMLFGLTFWAGSLLAFLLVRDFNWALIIRKLTPIGSSILMGYFLYFSILFPKKHDPLPLAERYLILAPGFIFAMISVFTPLMIKNIQFINGEYPFLGRPVFGELYLVYSVYLITYFASAVTILIYKYLFSEGREKLQIFYVAFGALLAGVGGIFVSLFFPLVNVVNLFTIGPVFILVASFFITYAIIKYRLLGIEDFLTRGLALFFILFAFVGTIMIFIYNKASFLPAFYLMLIQGALGLLIYFKDRRNEVNFSFTYFNLSFALWVYFMYMIALRPVLFLSFYHKYVFVVSALMFSFLLYFTSVFPKPKKDFMAVFSRTLIFIFPAIIFLLTLYDFMLKNIDIKAGIPVPAWGSGYPVFVFLSFAYIFFSLFNLLKSYLFLQGKEKAQALCLFLGLALSLFFLGSTTWLVPWFRGVRIIMFAPFSVLFFVFFTSYAILKYHFMDIEIVFRRGFVYGTIRAFVMILYALVLLVTERILWMFIGGNSIVVTSLSIVVFAAFFQPFVNFLQNLADRFFFHEYYDYQISLLHVSRLIADYRAYNELVNFVIKTFSKTMQAVYVSFLIPREAEYLSLSLNMEDKEIIYKKMRFDKRLPVIRLIEESLDVVSLDYLEEQIFAKRAFGKSFGKSRDFFIDVKDAMEKESVSVIVPVVLRGRIIGIVALGYKVSKDIYTQQDLMFLMTIANQSAVVFDNINLLQD</sequence>